<dbReference type="AlphaFoldDB" id="A0A3E3DLS6"/>
<keyword evidence="1" id="KW-0808">Transferase</keyword>
<evidence type="ECO:0000313" key="2">
    <source>
        <dbReference type="Proteomes" id="UP000261023"/>
    </source>
</evidence>
<name>A0A3E3DLS6_9FIRM</name>
<dbReference type="EMBL" id="QTJW01000009">
    <property type="protein sequence ID" value="RGD69946.1"/>
    <property type="molecule type" value="Genomic_DNA"/>
</dbReference>
<dbReference type="RefSeq" id="WP_117502461.1">
    <property type="nucleotide sequence ID" value="NZ_QTJW01000009.1"/>
</dbReference>
<accession>A0A3E3DLS6</accession>
<organism evidence="1 2">
    <name type="scientific">Hungatella hathewayi</name>
    <dbReference type="NCBI Taxonomy" id="154046"/>
    <lineage>
        <taxon>Bacteria</taxon>
        <taxon>Bacillati</taxon>
        <taxon>Bacillota</taxon>
        <taxon>Clostridia</taxon>
        <taxon>Lachnospirales</taxon>
        <taxon>Lachnospiraceae</taxon>
        <taxon>Hungatella</taxon>
    </lineage>
</organism>
<sequence length="418" mass="49198">MKTYCKPAKVDVENTEFNIPAVRKAFDGKYKRRDFRRLLLNTGLVTEQELAQEFLDGTKQKIYTATDAIAEELTRRIRNRDLKLHPIRQFQREDGLTHKLRNICQEYPDQQIMEYIAVYSLEELFHAKLLPIQYGSIPGRGQLAGKRKIERILRRKFTGRLDVVKCDIHKAYPSVTVECVMNLLKRDIGKNKVLIWYLGALMENYPGEHLCIGGYLPSWLFNYVMSYVLRYLLSLSQSRRGVQTKMVKAIVCYADDFTVYGYFSQLTKALKKATRWSKSTLGLDVKPAWQIYHISSFEEEKEFHRMRQGGSHKRTQGVDMMGFVVRRTYTIIRSRVFKRIRRQFLRAAVDLERLGYIPWWRACRIMAYKGWIKYSNSQGCSIKYNMQNLFKIAAQSVSRYGRKEYVKYEQRMLLIAAA</sequence>
<dbReference type="SUPFAM" id="SSF56672">
    <property type="entry name" value="DNA/RNA polymerases"/>
    <property type="match status" value="1"/>
</dbReference>
<evidence type="ECO:0000313" key="1">
    <source>
        <dbReference type="EMBL" id="RGD69946.1"/>
    </source>
</evidence>
<comment type="caution">
    <text evidence="1">The sequence shown here is derived from an EMBL/GenBank/DDBJ whole genome shotgun (WGS) entry which is preliminary data.</text>
</comment>
<dbReference type="OrthoDB" id="9788687at2"/>
<dbReference type="Proteomes" id="UP000261023">
    <property type="component" value="Unassembled WGS sequence"/>
</dbReference>
<keyword evidence="1" id="KW-0695">RNA-directed DNA polymerase</keyword>
<keyword evidence="1" id="KW-0548">Nucleotidyltransferase</keyword>
<dbReference type="InterPro" id="IPR043502">
    <property type="entry name" value="DNA/RNA_pol_sf"/>
</dbReference>
<protein>
    <submittedName>
        <fullName evidence="1">Reverse transcriptase (RNA-dependent DNA polymerase)</fullName>
    </submittedName>
</protein>
<gene>
    <name evidence="1" type="ORF">DWX31_15260</name>
</gene>
<proteinExistence type="predicted"/>
<reference evidence="1 2" key="1">
    <citation type="submission" date="2018-08" db="EMBL/GenBank/DDBJ databases">
        <title>A genome reference for cultivated species of the human gut microbiota.</title>
        <authorList>
            <person name="Zou Y."/>
            <person name="Xue W."/>
            <person name="Luo G."/>
        </authorList>
    </citation>
    <scope>NUCLEOTIDE SEQUENCE [LARGE SCALE GENOMIC DNA]</scope>
    <source>
        <strain evidence="1 2">AF19-13AC</strain>
    </source>
</reference>
<dbReference type="GO" id="GO:0003964">
    <property type="term" value="F:RNA-directed DNA polymerase activity"/>
    <property type="evidence" value="ECO:0007669"/>
    <property type="project" value="UniProtKB-KW"/>
</dbReference>